<keyword evidence="4" id="KW-1185">Reference proteome</keyword>
<dbReference type="Pfam" id="PF00480">
    <property type="entry name" value="ROK"/>
    <property type="match status" value="1"/>
</dbReference>
<evidence type="ECO:0000256" key="1">
    <source>
        <dbReference type="ARBA" id="ARBA00006479"/>
    </source>
</evidence>
<accession>A0ABU8ZPU7</accession>
<protein>
    <submittedName>
        <fullName evidence="3">ROK family transcriptional regulator</fullName>
    </submittedName>
</protein>
<comment type="similarity">
    <text evidence="1">Belongs to the ROK (NagC/XylR) family.</text>
</comment>
<evidence type="ECO:0000313" key="4">
    <source>
        <dbReference type="Proteomes" id="UP001373159"/>
    </source>
</evidence>
<dbReference type="RefSeq" id="WP_340470022.1">
    <property type="nucleotide sequence ID" value="NZ_JBANBB010000003.1"/>
</dbReference>
<comment type="caution">
    <text evidence="3">The sequence shown here is derived from an EMBL/GenBank/DDBJ whole genome shotgun (WGS) entry which is preliminary data.</text>
</comment>
<dbReference type="Proteomes" id="UP001373159">
    <property type="component" value="Unassembled WGS sequence"/>
</dbReference>
<organism evidence="3 4">
    <name type="scientific">Bifidobacterium favimelis</name>
    <dbReference type="NCBI Taxonomy" id="3122979"/>
    <lineage>
        <taxon>Bacteria</taxon>
        <taxon>Bacillati</taxon>
        <taxon>Actinomycetota</taxon>
        <taxon>Actinomycetes</taxon>
        <taxon>Bifidobacteriales</taxon>
        <taxon>Bifidobacteriaceae</taxon>
        <taxon>Bifidobacterium</taxon>
    </lineage>
</organism>
<dbReference type="PANTHER" id="PTHR18964:SF149">
    <property type="entry name" value="BIFUNCTIONAL UDP-N-ACETYLGLUCOSAMINE 2-EPIMERASE_N-ACETYLMANNOSAMINE KINASE"/>
    <property type="match status" value="1"/>
</dbReference>
<dbReference type="Gene3D" id="1.10.10.10">
    <property type="entry name" value="Winged helix-like DNA-binding domain superfamily/Winged helix DNA-binding domain"/>
    <property type="match status" value="1"/>
</dbReference>
<sequence length="427" mass="45377">MDRKTSGAPEGPEGRRADPAEAGTPVGTPPAWFRGSPYTHRVAADVMRYGPISRIELARQLHLTQGAVSRMVSDLIHLGVVCETKVPSDAGKKGRPQRPLAIRRRSRSFVGVNLRGDAAMATGLNATCQPVGRAHEADLKNRTPACVAETLNRVIRACREDIRTAGLPEPVLAGVSLGGKVIDGRLVTYAPFLGWEEEVDLPALLAPVCPVPCRVFNDLEALATYEVWFGSGVGLDRFAMITVGAGVGYSLAEKGMTVPSPDQGLGLIGHLPLDPLGPVCHLGHRGCSQCLTSGSLAEQYSQIIGATAPFDRFVADVEARIPQALSLLNLTAFRLGVLVSVVADLALPDKVVVGGETSYLMKMGIEAMRQGISSHRHSQMTPIPVEVLNDDWEHWARAAGAHVIADYLLGTPADGSPSSLTASKRTA</sequence>
<dbReference type="InterPro" id="IPR043129">
    <property type="entry name" value="ATPase_NBD"/>
</dbReference>
<gene>
    <name evidence="3" type="ORF">V8P97_07330</name>
</gene>
<evidence type="ECO:0000313" key="3">
    <source>
        <dbReference type="EMBL" id="MEK0307270.1"/>
    </source>
</evidence>
<proteinExistence type="inferred from homology"/>
<dbReference type="InterPro" id="IPR036388">
    <property type="entry name" value="WH-like_DNA-bd_sf"/>
</dbReference>
<dbReference type="SUPFAM" id="SSF46785">
    <property type="entry name" value="Winged helix' DNA-binding domain"/>
    <property type="match status" value="1"/>
</dbReference>
<dbReference type="InterPro" id="IPR000600">
    <property type="entry name" value="ROK"/>
</dbReference>
<feature type="region of interest" description="Disordered" evidence="2">
    <location>
        <begin position="1"/>
        <end position="35"/>
    </location>
</feature>
<reference evidence="3 4" key="1">
    <citation type="submission" date="2024-02" db="EMBL/GenBank/DDBJ databases">
        <title>Bifidobacterium honeyensis sp. nov., isolated from the comb honey.</title>
        <authorList>
            <person name="Liu W."/>
            <person name="Li Y."/>
        </authorList>
    </citation>
    <scope>NUCLEOTIDE SEQUENCE [LARGE SCALE GENOMIC DNA]</scope>
    <source>
        <strain evidence="3 4">IMAU50988</strain>
    </source>
</reference>
<dbReference type="PANTHER" id="PTHR18964">
    <property type="entry name" value="ROK (REPRESSOR, ORF, KINASE) FAMILY"/>
    <property type="match status" value="1"/>
</dbReference>
<dbReference type="InterPro" id="IPR036390">
    <property type="entry name" value="WH_DNA-bd_sf"/>
</dbReference>
<dbReference type="Gene3D" id="3.30.420.40">
    <property type="match status" value="2"/>
</dbReference>
<dbReference type="EMBL" id="JBANBB010000003">
    <property type="protein sequence ID" value="MEK0307270.1"/>
    <property type="molecule type" value="Genomic_DNA"/>
</dbReference>
<name>A0ABU8ZPU7_9BIFI</name>
<evidence type="ECO:0000256" key="2">
    <source>
        <dbReference type="SAM" id="MobiDB-lite"/>
    </source>
</evidence>
<dbReference type="SUPFAM" id="SSF53067">
    <property type="entry name" value="Actin-like ATPase domain"/>
    <property type="match status" value="1"/>
</dbReference>